<dbReference type="CDD" id="cd08411">
    <property type="entry name" value="PBP2_OxyR"/>
    <property type="match status" value="1"/>
</dbReference>
<evidence type="ECO:0000313" key="7">
    <source>
        <dbReference type="EMBL" id="PRY90075.1"/>
    </source>
</evidence>
<comment type="similarity">
    <text evidence="1">Belongs to the LysR transcriptional regulatory family.</text>
</comment>
<feature type="domain" description="HTH lysR-type" evidence="6">
    <location>
        <begin position="3"/>
        <end position="60"/>
    </location>
</feature>
<keyword evidence="4" id="KW-0010">Activator</keyword>
<evidence type="ECO:0000256" key="1">
    <source>
        <dbReference type="ARBA" id="ARBA00009437"/>
    </source>
</evidence>
<evidence type="ECO:0000256" key="2">
    <source>
        <dbReference type="ARBA" id="ARBA00023015"/>
    </source>
</evidence>
<dbReference type="InterPro" id="IPR036390">
    <property type="entry name" value="WH_DNA-bd_sf"/>
</dbReference>
<organism evidence="7 8">
    <name type="scientific">Donghicola tyrosinivorans</name>
    <dbReference type="NCBI Taxonomy" id="1652492"/>
    <lineage>
        <taxon>Bacteria</taxon>
        <taxon>Pseudomonadati</taxon>
        <taxon>Pseudomonadota</taxon>
        <taxon>Alphaproteobacteria</taxon>
        <taxon>Rhodobacterales</taxon>
        <taxon>Roseobacteraceae</taxon>
        <taxon>Donghicola</taxon>
    </lineage>
</organism>
<gene>
    <name evidence="7" type="ORF">CLV74_10554</name>
</gene>
<reference evidence="7 8" key="1">
    <citation type="submission" date="2018-03" db="EMBL/GenBank/DDBJ databases">
        <title>Genomic Encyclopedia of Archaeal and Bacterial Type Strains, Phase II (KMG-II): from individual species to whole genera.</title>
        <authorList>
            <person name="Goeker M."/>
        </authorList>
    </citation>
    <scope>NUCLEOTIDE SEQUENCE [LARGE SCALE GENOMIC DNA]</scope>
    <source>
        <strain evidence="7 8">DSM 100212</strain>
    </source>
</reference>
<evidence type="ECO:0000256" key="4">
    <source>
        <dbReference type="ARBA" id="ARBA00023159"/>
    </source>
</evidence>
<dbReference type="RefSeq" id="WP_106263900.1">
    <property type="nucleotide sequence ID" value="NZ_PVTQ01000005.1"/>
</dbReference>
<keyword evidence="2" id="KW-0805">Transcription regulation</keyword>
<dbReference type="Proteomes" id="UP000238392">
    <property type="component" value="Unassembled WGS sequence"/>
</dbReference>
<dbReference type="GO" id="GO:0003677">
    <property type="term" value="F:DNA binding"/>
    <property type="evidence" value="ECO:0007669"/>
    <property type="project" value="UniProtKB-KW"/>
</dbReference>
<dbReference type="Gene3D" id="1.10.10.10">
    <property type="entry name" value="Winged helix-like DNA-binding domain superfamily/Winged helix DNA-binding domain"/>
    <property type="match status" value="1"/>
</dbReference>
<dbReference type="SUPFAM" id="SSF46785">
    <property type="entry name" value="Winged helix' DNA-binding domain"/>
    <property type="match status" value="1"/>
</dbReference>
<dbReference type="Pfam" id="PF03466">
    <property type="entry name" value="LysR_substrate"/>
    <property type="match status" value="1"/>
</dbReference>
<keyword evidence="8" id="KW-1185">Reference proteome</keyword>
<dbReference type="PROSITE" id="PS50931">
    <property type="entry name" value="HTH_LYSR"/>
    <property type="match status" value="1"/>
</dbReference>
<keyword evidence="5" id="KW-0804">Transcription</keyword>
<dbReference type="AlphaFoldDB" id="A0A2T0WTQ2"/>
<evidence type="ECO:0000256" key="5">
    <source>
        <dbReference type="ARBA" id="ARBA00023163"/>
    </source>
</evidence>
<dbReference type="InterPro" id="IPR036388">
    <property type="entry name" value="WH-like_DNA-bd_sf"/>
</dbReference>
<accession>A0A2T0WTQ2</accession>
<dbReference type="PANTHER" id="PTHR30346:SF26">
    <property type="entry name" value="HYDROGEN PEROXIDE-INDUCIBLE GENES ACTIVATOR"/>
    <property type="match status" value="1"/>
</dbReference>
<dbReference type="Gene3D" id="3.40.190.10">
    <property type="entry name" value="Periplasmic binding protein-like II"/>
    <property type="match status" value="2"/>
</dbReference>
<evidence type="ECO:0000259" key="6">
    <source>
        <dbReference type="PROSITE" id="PS50931"/>
    </source>
</evidence>
<comment type="caution">
    <text evidence="7">The sequence shown here is derived from an EMBL/GenBank/DDBJ whole genome shotgun (WGS) entry which is preliminary data.</text>
</comment>
<dbReference type="PANTHER" id="PTHR30346">
    <property type="entry name" value="TRANSCRIPTIONAL DUAL REGULATOR HCAR-RELATED"/>
    <property type="match status" value="1"/>
</dbReference>
<dbReference type="GO" id="GO:0032993">
    <property type="term" value="C:protein-DNA complex"/>
    <property type="evidence" value="ECO:0007669"/>
    <property type="project" value="TreeGrafter"/>
</dbReference>
<dbReference type="EMBL" id="PVTQ01000005">
    <property type="protein sequence ID" value="PRY90075.1"/>
    <property type="molecule type" value="Genomic_DNA"/>
</dbReference>
<proteinExistence type="inferred from homology"/>
<evidence type="ECO:0000313" key="8">
    <source>
        <dbReference type="Proteomes" id="UP000238392"/>
    </source>
</evidence>
<name>A0A2T0WTQ2_9RHOB</name>
<protein>
    <submittedName>
        <fullName evidence="7">LysR family hydrogen peroxide-inducible transcriptional activator</fullName>
    </submittedName>
</protein>
<keyword evidence="3" id="KW-0238">DNA-binding</keyword>
<dbReference type="InterPro" id="IPR000847">
    <property type="entry name" value="LysR_HTH_N"/>
</dbReference>
<dbReference type="PRINTS" id="PR00039">
    <property type="entry name" value="HTHLYSR"/>
</dbReference>
<dbReference type="FunFam" id="1.10.10.10:FF:000001">
    <property type="entry name" value="LysR family transcriptional regulator"/>
    <property type="match status" value="1"/>
</dbReference>
<dbReference type="Pfam" id="PF00126">
    <property type="entry name" value="HTH_1"/>
    <property type="match status" value="1"/>
</dbReference>
<dbReference type="OrthoDB" id="9775392at2"/>
<dbReference type="GO" id="GO:0003700">
    <property type="term" value="F:DNA-binding transcription factor activity"/>
    <property type="evidence" value="ECO:0007669"/>
    <property type="project" value="InterPro"/>
</dbReference>
<sequence>MKITLRQLQYFIALAETRHFGRAAGQMNVSQPALSVQIKELEAHLGGPLVERGAREITLTPFGRQALEQAKEITGRVIRLEQSARWREGLAGHLVIGMIPTIAPYLLPGALAELRARDIHLDVQVQEAKTHRLLHALDTGKLDAAVIALPSDTTGLIERPLFDDHFILAGSSKRLNALQAKAQALCPTELDPDQLLLLEDGHCLTDQALEVCGRSTHQINMGASSLATLSRMVGAGFGLTLLPEIAALTERKASPEMALSRFKTPEPYRTIGLVRRAASSEEGWFDELAEILISVGVDLVDEARAVI</sequence>
<dbReference type="SUPFAM" id="SSF53850">
    <property type="entry name" value="Periplasmic binding protein-like II"/>
    <property type="match status" value="1"/>
</dbReference>
<dbReference type="InterPro" id="IPR005119">
    <property type="entry name" value="LysR_subst-bd"/>
</dbReference>
<evidence type="ECO:0000256" key="3">
    <source>
        <dbReference type="ARBA" id="ARBA00023125"/>
    </source>
</evidence>